<keyword evidence="1" id="KW-0472">Membrane</keyword>
<sequence>MKLNRKAKILISVAGAGVVAAIIYSFWHSNTLDNFSCAASLSQHYSGDNVDVSLSYTVRGTSGIISINGRSQAHPDKVFNRKISFTMHKEGDVYFMTSKSNLKFPDDNVDDTWLGEHEPDFFVYPDKSIYMRIDQQENNNYLFMIDTIPTYVCKSIEEE</sequence>
<dbReference type="Proteomes" id="UP000636811">
    <property type="component" value="Unassembled WGS sequence"/>
</dbReference>
<dbReference type="RefSeq" id="WP_195815439.1">
    <property type="nucleotide sequence ID" value="NZ_JADOBI010000009.1"/>
</dbReference>
<organism evidence="2 3">
    <name type="scientific">Rahnella laticis</name>
    <dbReference type="NCBI Taxonomy" id="2787622"/>
    <lineage>
        <taxon>Bacteria</taxon>
        <taxon>Pseudomonadati</taxon>
        <taxon>Pseudomonadota</taxon>
        <taxon>Gammaproteobacteria</taxon>
        <taxon>Enterobacterales</taxon>
        <taxon>Yersiniaceae</taxon>
        <taxon>Rahnella</taxon>
    </lineage>
</organism>
<comment type="caution">
    <text evidence="2">The sequence shown here is derived from an EMBL/GenBank/DDBJ whole genome shotgun (WGS) entry which is preliminary data.</text>
</comment>
<dbReference type="EMBL" id="JADOBI010000009">
    <property type="protein sequence ID" value="MBF7981458.1"/>
    <property type="molecule type" value="Genomic_DNA"/>
</dbReference>
<proteinExistence type="predicted"/>
<accession>A0ABS0E8P0</accession>
<gene>
    <name evidence="2" type="ORF">IV433_18770</name>
</gene>
<protein>
    <recommendedName>
        <fullName evidence="4">FidL-like membrane protein</fullName>
    </recommendedName>
</protein>
<feature type="transmembrane region" description="Helical" evidence="1">
    <location>
        <begin position="7"/>
        <end position="27"/>
    </location>
</feature>
<keyword evidence="1" id="KW-1133">Transmembrane helix</keyword>
<reference evidence="2 3" key="1">
    <citation type="submission" date="2020-11" db="EMBL/GenBank/DDBJ databases">
        <title>Taxonomic investigation of Rahnella strains.</title>
        <authorList>
            <person name="Lee S.D."/>
        </authorList>
    </citation>
    <scope>NUCLEOTIDE SEQUENCE [LARGE SCALE GENOMIC DNA]</scope>
    <source>
        <strain evidence="2 3">SAP-17</strain>
    </source>
</reference>
<evidence type="ECO:0008006" key="4">
    <source>
        <dbReference type="Google" id="ProtNLM"/>
    </source>
</evidence>
<keyword evidence="1" id="KW-0812">Transmembrane</keyword>
<evidence type="ECO:0000313" key="2">
    <source>
        <dbReference type="EMBL" id="MBF7981458.1"/>
    </source>
</evidence>
<keyword evidence="3" id="KW-1185">Reference proteome</keyword>
<evidence type="ECO:0000313" key="3">
    <source>
        <dbReference type="Proteomes" id="UP000636811"/>
    </source>
</evidence>
<name>A0ABS0E8P0_9GAMM</name>
<evidence type="ECO:0000256" key="1">
    <source>
        <dbReference type="SAM" id="Phobius"/>
    </source>
</evidence>